<evidence type="ECO:0000256" key="3">
    <source>
        <dbReference type="ARBA" id="ARBA00008277"/>
    </source>
</evidence>
<evidence type="ECO:0000313" key="21">
    <source>
        <dbReference type="Proteomes" id="UP000275078"/>
    </source>
</evidence>
<feature type="binding site" evidence="17">
    <location>
        <position position="196"/>
    </location>
    <ligand>
        <name>FAD</name>
        <dbReference type="ChEBI" id="CHEBI:57692"/>
    </ligand>
</feature>
<keyword evidence="13 18" id="KW-1015">Disulfide bond</keyword>
<dbReference type="STRING" id="1160509.A0A3N4ISU2"/>
<evidence type="ECO:0000256" key="8">
    <source>
        <dbReference type="ARBA" id="ARBA00022824"/>
    </source>
</evidence>
<sequence>MKYRYGTLIAGSLLVNGLVNAEEWKPLKGACTFDHSAQIFDACPTYGNLDNLNAALRPHLKDLTRNLDYFSYYRLNLFKECPFWSDDGMCGNIGCAVKTIDDEKDIPLIWRKEELAKLEGPKFTSDPAANTGPATVGCKGQKSPLGGKLGSGKDESCIIENDDWKALCDEKDYCLPEDVGAKAEYVSLKENPERFTGYAGTSANQVWEAIYRENCFARPEEPSGQSRMPFSPFQKVPGLQAEAAGQLRNVLHQQVKNEVHSGGQLGDLNVEEECLEKRVFYKIVSGMHASISMHLCWDYLNQTTGEWGPNLDCFINRFTGHPERIQNIYFNYALVLRALTKLRTTFGSYTFCPGDFSQDRLTQSKLLGFTKLALANAPSPPKSAPEHSPKIFDESVMFASDSTISLKDEFRDRFRNISRIMDCVGCDKCRLWGKVQTQGYGTALKVLFEFDENLPAGVGQNPKLRRTELVALVNTLDRLGDSLNAALMFQKQVEARDEEEKKRKEEEEKRANIVPTTIWEDIINEIDVVYQAYVAVLKTFWYMPKIIWHLITTESKRAWLNFIGLDPGPRLWDLGAPAFEPTKKIQKLKSTTTSTTTEASGLPIHDDL</sequence>
<keyword evidence="10" id="KW-0249">Electron transport</keyword>
<feature type="binding site" evidence="17">
    <location>
        <position position="317"/>
    </location>
    <ligand>
        <name>FAD</name>
        <dbReference type="ChEBI" id="CHEBI:57692"/>
    </ligand>
</feature>
<gene>
    <name evidence="20" type="ORF">BJ508DRAFT_412446</name>
</gene>
<keyword evidence="6" id="KW-0285">Flavoprotein</keyword>
<evidence type="ECO:0000256" key="10">
    <source>
        <dbReference type="ARBA" id="ARBA00022982"/>
    </source>
</evidence>
<feature type="disulfide bond" description="Redox-active" evidence="18">
    <location>
        <begin position="90"/>
        <end position="95"/>
    </location>
</feature>
<evidence type="ECO:0000256" key="1">
    <source>
        <dbReference type="ARBA" id="ARBA00001974"/>
    </source>
</evidence>
<dbReference type="Proteomes" id="UP000275078">
    <property type="component" value="Unassembled WGS sequence"/>
</dbReference>
<keyword evidence="12" id="KW-0472">Membrane</keyword>
<feature type="disulfide bond" evidence="18">
    <location>
        <begin position="157"/>
        <end position="352"/>
    </location>
</feature>
<keyword evidence="5" id="KW-0813">Transport</keyword>
<proteinExistence type="inferred from homology"/>
<feature type="binding site" evidence="17">
    <location>
        <position position="207"/>
    </location>
    <ligand>
        <name>FAD</name>
        <dbReference type="ChEBI" id="CHEBI:57692"/>
    </ligand>
</feature>
<dbReference type="OrthoDB" id="269384at2759"/>
<dbReference type="EMBL" id="ML119657">
    <property type="protein sequence ID" value="RPA84684.1"/>
    <property type="molecule type" value="Genomic_DNA"/>
</dbReference>
<accession>A0A3N4ISU2</accession>
<evidence type="ECO:0000256" key="15">
    <source>
        <dbReference type="ARBA" id="ARBA00023284"/>
    </source>
</evidence>
<dbReference type="PANTHER" id="PTHR12613">
    <property type="entry name" value="ERO1-RELATED"/>
    <property type="match status" value="1"/>
</dbReference>
<feature type="region of interest" description="Disordered" evidence="19">
    <location>
        <begin position="589"/>
        <end position="608"/>
    </location>
</feature>
<keyword evidence="9 17" id="KW-0274">FAD</keyword>
<keyword evidence="15" id="KW-0676">Redox-active center</keyword>
<feature type="binding site" evidence="17">
    <location>
        <position position="285"/>
    </location>
    <ligand>
        <name>FAD</name>
        <dbReference type="ChEBI" id="CHEBI:57692"/>
    </ligand>
</feature>
<evidence type="ECO:0000313" key="20">
    <source>
        <dbReference type="EMBL" id="RPA84684.1"/>
    </source>
</evidence>
<evidence type="ECO:0000256" key="13">
    <source>
        <dbReference type="ARBA" id="ARBA00023157"/>
    </source>
</evidence>
<dbReference type="SUPFAM" id="SSF110019">
    <property type="entry name" value="ERO1-like"/>
    <property type="match status" value="1"/>
</dbReference>
<dbReference type="PANTHER" id="PTHR12613:SF0">
    <property type="entry name" value="ERO1-LIKE PROTEIN"/>
    <property type="match status" value="1"/>
</dbReference>
<dbReference type="GO" id="GO:0016972">
    <property type="term" value="F:thiol oxidase activity"/>
    <property type="evidence" value="ECO:0007669"/>
    <property type="project" value="InterPro"/>
</dbReference>
<feature type="active site" evidence="16">
    <location>
        <position position="429"/>
    </location>
</feature>
<dbReference type="InterPro" id="IPR007266">
    <property type="entry name" value="Ero1"/>
</dbReference>
<evidence type="ECO:0000256" key="4">
    <source>
        <dbReference type="ARBA" id="ARBA00011802"/>
    </source>
</evidence>
<feature type="binding site" evidence="17">
    <location>
        <position position="194"/>
    </location>
    <ligand>
        <name>FAD</name>
        <dbReference type="ChEBI" id="CHEBI:57692"/>
    </ligand>
</feature>
<comment type="subcellular location">
    <subcellularLocation>
        <location evidence="2">Endoplasmic reticulum membrane</location>
        <topology evidence="2">Peripheral membrane protein</topology>
        <orientation evidence="2">Lumenal side</orientation>
    </subcellularLocation>
</comment>
<feature type="disulfide bond" description="Redox-active" evidence="18">
    <location>
        <begin position="426"/>
        <end position="429"/>
    </location>
</feature>
<comment type="similarity">
    <text evidence="3">Belongs to the EROs family.</text>
</comment>
<evidence type="ECO:0000256" key="14">
    <source>
        <dbReference type="ARBA" id="ARBA00023180"/>
    </source>
</evidence>
<keyword evidence="21" id="KW-1185">Reference proteome</keyword>
<evidence type="ECO:0000256" key="11">
    <source>
        <dbReference type="ARBA" id="ARBA00023002"/>
    </source>
</evidence>
<evidence type="ECO:0000256" key="2">
    <source>
        <dbReference type="ARBA" id="ARBA00004367"/>
    </source>
</evidence>
<feature type="active site" description="Nucleophile" evidence="16">
    <location>
        <position position="426"/>
    </location>
</feature>
<evidence type="ECO:0000256" key="9">
    <source>
        <dbReference type="ARBA" id="ARBA00022827"/>
    </source>
</evidence>
<evidence type="ECO:0000256" key="12">
    <source>
        <dbReference type="ARBA" id="ARBA00023136"/>
    </source>
</evidence>
<dbReference type="GO" id="GO:0015035">
    <property type="term" value="F:protein-disulfide reductase activity"/>
    <property type="evidence" value="ECO:0007669"/>
    <property type="project" value="InterPro"/>
</dbReference>
<dbReference type="GO" id="GO:0071949">
    <property type="term" value="F:FAD binding"/>
    <property type="evidence" value="ECO:0007669"/>
    <property type="project" value="InterPro"/>
</dbReference>
<dbReference type="InterPro" id="IPR037192">
    <property type="entry name" value="ERO1-like_sf"/>
</dbReference>
<evidence type="ECO:0000256" key="5">
    <source>
        <dbReference type="ARBA" id="ARBA00022448"/>
    </source>
</evidence>
<keyword evidence="14" id="KW-0325">Glycoprotein</keyword>
<dbReference type="Pfam" id="PF04137">
    <property type="entry name" value="ERO1"/>
    <property type="match status" value="1"/>
</dbReference>
<dbReference type="GO" id="GO:0005789">
    <property type="term" value="C:endoplasmic reticulum membrane"/>
    <property type="evidence" value="ECO:0007669"/>
    <property type="project" value="UniProtKB-SubCell"/>
</dbReference>
<evidence type="ECO:0000256" key="19">
    <source>
        <dbReference type="SAM" id="MobiDB-lite"/>
    </source>
</evidence>
<evidence type="ECO:0000256" key="16">
    <source>
        <dbReference type="PIRSR" id="PIRSR017205-1"/>
    </source>
</evidence>
<name>A0A3N4ISU2_ASCIM</name>
<evidence type="ECO:0000256" key="6">
    <source>
        <dbReference type="ARBA" id="ARBA00022630"/>
    </source>
</evidence>
<keyword evidence="8" id="KW-0256">Endoplasmic reticulum</keyword>
<keyword evidence="7" id="KW-0732">Signal</keyword>
<feature type="binding site" evidence="17">
    <location>
        <position position="288"/>
    </location>
    <ligand>
        <name>FAD</name>
        <dbReference type="ChEBI" id="CHEBI:57692"/>
    </ligand>
</feature>
<dbReference type="AlphaFoldDB" id="A0A3N4ISU2"/>
<keyword evidence="11" id="KW-0560">Oxidoreductase</keyword>
<comment type="cofactor">
    <cofactor evidence="1 17">
        <name>FAD</name>
        <dbReference type="ChEBI" id="CHEBI:57692"/>
    </cofactor>
</comment>
<comment type="subunit">
    <text evidence="4">May function both as a monomer and a homodimer.</text>
</comment>
<dbReference type="GO" id="GO:0034975">
    <property type="term" value="P:protein folding in endoplasmic reticulum"/>
    <property type="evidence" value="ECO:0007669"/>
    <property type="project" value="InterPro"/>
</dbReference>
<organism evidence="20 21">
    <name type="scientific">Ascobolus immersus RN42</name>
    <dbReference type="NCBI Taxonomy" id="1160509"/>
    <lineage>
        <taxon>Eukaryota</taxon>
        <taxon>Fungi</taxon>
        <taxon>Dikarya</taxon>
        <taxon>Ascomycota</taxon>
        <taxon>Pezizomycotina</taxon>
        <taxon>Pezizomycetes</taxon>
        <taxon>Pezizales</taxon>
        <taxon>Ascobolaceae</taxon>
        <taxon>Ascobolus</taxon>
    </lineage>
</organism>
<protein>
    <submittedName>
        <fullName evidence="20">Endoplasmic oxidoreductin</fullName>
    </submittedName>
</protein>
<evidence type="ECO:0000256" key="7">
    <source>
        <dbReference type="ARBA" id="ARBA00022729"/>
    </source>
</evidence>
<evidence type="ECO:0000256" key="17">
    <source>
        <dbReference type="PIRSR" id="PIRSR017205-2"/>
    </source>
</evidence>
<evidence type="ECO:0000256" key="18">
    <source>
        <dbReference type="PIRSR" id="PIRSR017205-3"/>
    </source>
</evidence>
<dbReference type="PIRSF" id="PIRSF017205">
    <property type="entry name" value="ERO1"/>
    <property type="match status" value="1"/>
</dbReference>
<reference evidence="20 21" key="1">
    <citation type="journal article" date="2018" name="Nat. Ecol. Evol.">
        <title>Pezizomycetes genomes reveal the molecular basis of ectomycorrhizal truffle lifestyle.</title>
        <authorList>
            <person name="Murat C."/>
            <person name="Payen T."/>
            <person name="Noel B."/>
            <person name="Kuo A."/>
            <person name="Morin E."/>
            <person name="Chen J."/>
            <person name="Kohler A."/>
            <person name="Krizsan K."/>
            <person name="Balestrini R."/>
            <person name="Da Silva C."/>
            <person name="Montanini B."/>
            <person name="Hainaut M."/>
            <person name="Levati E."/>
            <person name="Barry K.W."/>
            <person name="Belfiori B."/>
            <person name="Cichocki N."/>
            <person name="Clum A."/>
            <person name="Dockter R.B."/>
            <person name="Fauchery L."/>
            <person name="Guy J."/>
            <person name="Iotti M."/>
            <person name="Le Tacon F."/>
            <person name="Lindquist E.A."/>
            <person name="Lipzen A."/>
            <person name="Malagnac F."/>
            <person name="Mello A."/>
            <person name="Molinier V."/>
            <person name="Miyauchi S."/>
            <person name="Poulain J."/>
            <person name="Riccioni C."/>
            <person name="Rubini A."/>
            <person name="Sitrit Y."/>
            <person name="Splivallo R."/>
            <person name="Traeger S."/>
            <person name="Wang M."/>
            <person name="Zifcakova L."/>
            <person name="Wipf D."/>
            <person name="Zambonelli A."/>
            <person name="Paolocci F."/>
            <person name="Nowrousian M."/>
            <person name="Ottonello S."/>
            <person name="Baldrian P."/>
            <person name="Spatafora J.W."/>
            <person name="Henrissat B."/>
            <person name="Nagy L.G."/>
            <person name="Aury J.M."/>
            <person name="Wincker P."/>
            <person name="Grigoriev I.V."/>
            <person name="Bonfante P."/>
            <person name="Martin F.M."/>
        </authorList>
    </citation>
    <scope>NUCLEOTIDE SEQUENCE [LARGE SCALE GENOMIC DNA]</scope>
    <source>
        <strain evidence="20 21">RN42</strain>
    </source>
</reference>